<dbReference type="PANTHER" id="PTHR43298">
    <property type="entry name" value="MULTIDRUG RESISTANCE PROTEIN NORM-RELATED"/>
    <property type="match status" value="1"/>
</dbReference>
<dbReference type="NCBIfam" id="TIGR00797">
    <property type="entry name" value="matE"/>
    <property type="match status" value="1"/>
</dbReference>
<feature type="transmembrane region" description="Helical" evidence="10">
    <location>
        <begin position="53"/>
        <end position="74"/>
    </location>
</feature>
<evidence type="ECO:0000256" key="4">
    <source>
        <dbReference type="ARBA" id="ARBA00022475"/>
    </source>
</evidence>
<keyword evidence="3" id="KW-0050">Antiport</keyword>
<feature type="transmembrane region" description="Helical" evidence="10">
    <location>
        <begin position="319"/>
        <end position="338"/>
    </location>
</feature>
<evidence type="ECO:0000256" key="6">
    <source>
        <dbReference type="ARBA" id="ARBA00022989"/>
    </source>
</evidence>
<feature type="transmembrane region" description="Helical" evidence="10">
    <location>
        <begin position="358"/>
        <end position="376"/>
    </location>
</feature>
<dbReference type="InterPro" id="IPR002528">
    <property type="entry name" value="MATE_fam"/>
</dbReference>
<dbReference type="PIRSF" id="PIRSF006603">
    <property type="entry name" value="DinF"/>
    <property type="match status" value="1"/>
</dbReference>
<keyword evidence="6 10" id="KW-1133">Transmembrane helix</keyword>
<organism evidence="11 12">
    <name type="scientific">Corallibacter vietnamensis</name>
    <dbReference type="NCBI Taxonomy" id="904130"/>
    <lineage>
        <taxon>Bacteria</taxon>
        <taxon>Pseudomonadati</taxon>
        <taxon>Bacteroidota</taxon>
        <taxon>Flavobacteriia</taxon>
        <taxon>Flavobacteriales</taxon>
        <taxon>Flavobacteriaceae</taxon>
        <taxon>Corallibacter</taxon>
    </lineage>
</organism>
<keyword evidence="2" id="KW-0813">Transport</keyword>
<evidence type="ECO:0000256" key="5">
    <source>
        <dbReference type="ARBA" id="ARBA00022692"/>
    </source>
</evidence>
<dbReference type="InterPro" id="IPR050222">
    <property type="entry name" value="MATE_MdtK"/>
</dbReference>
<evidence type="ECO:0000256" key="1">
    <source>
        <dbReference type="ARBA" id="ARBA00004651"/>
    </source>
</evidence>
<feature type="transmembrane region" description="Helical" evidence="10">
    <location>
        <begin position="422"/>
        <end position="444"/>
    </location>
</feature>
<evidence type="ECO:0000256" key="2">
    <source>
        <dbReference type="ARBA" id="ARBA00022448"/>
    </source>
</evidence>
<comment type="subcellular location">
    <subcellularLocation>
        <location evidence="1">Cell membrane</location>
        <topology evidence="1">Multi-pass membrane protein</topology>
    </subcellularLocation>
</comment>
<feature type="transmembrane region" description="Helical" evidence="10">
    <location>
        <begin position="191"/>
        <end position="213"/>
    </location>
</feature>
<reference evidence="12" key="1">
    <citation type="journal article" date="2019" name="Int. J. Syst. Evol. Microbiol.">
        <title>The Global Catalogue of Microorganisms (GCM) 10K type strain sequencing project: providing services to taxonomists for standard genome sequencing and annotation.</title>
        <authorList>
            <consortium name="The Broad Institute Genomics Platform"/>
            <consortium name="The Broad Institute Genome Sequencing Center for Infectious Disease"/>
            <person name="Wu L."/>
            <person name="Ma J."/>
        </authorList>
    </citation>
    <scope>NUCLEOTIDE SEQUENCE [LARGE SCALE GENOMIC DNA]</scope>
    <source>
        <strain evidence="12">JCM 17525</strain>
    </source>
</reference>
<dbReference type="CDD" id="cd13131">
    <property type="entry name" value="MATE_NorM_like"/>
    <property type="match status" value="1"/>
</dbReference>
<evidence type="ECO:0000256" key="8">
    <source>
        <dbReference type="ARBA" id="ARBA00023136"/>
    </source>
</evidence>
<evidence type="ECO:0000313" key="12">
    <source>
        <dbReference type="Proteomes" id="UP001501456"/>
    </source>
</evidence>
<dbReference type="Proteomes" id="UP001501456">
    <property type="component" value="Unassembled WGS sequence"/>
</dbReference>
<accession>A0ABP7H7P1</accession>
<dbReference type="Pfam" id="PF01554">
    <property type="entry name" value="MatE"/>
    <property type="match status" value="2"/>
</dbReference>
<evidence type="ECO:0000256" key="3">
    <source>
        <dbReference type="ARBA" id="ARBA00022449"/>
    </source>
</evidence>
<feature type="transmembrane region" description="Helical" evidence="10">
    <location>
        <begin position="277"/>
        <end position="298"/>
    </location>
</feature>
<protein>
    <recommendedName>
        <fullName evidence="9">Multidrug-efflux transporter</fullName>
    </recommendedName>
</protein>
<dbReference type="PANTHER" id="PTHR43298:SF2">
    <property type="entry name" value="FMN_FAD EXPORTER YEEO-RELATED"/>
    <property type="match status" value="1"/>
</dbReference>
<keyword evidence="12" id="KW-1185">Reference proteome</keyword>
<feature type="transmembrane region" description="Helical" evidence="10">
    <location>
        <begin position="396"/>
        <end position="416"/>
    </location>
</feature>
<comment type="caution">
    <text evidence="11">The sequence shown here is derived from an EMBL/GenBank/DDBJ whole genome shotgun (WGS) entry which is preliminary data.</text>
</comment>
<dbReference type="InterPro" id="IPR048279">
    <property type="entry name" value="MdtK-like"/>
</dbReference>
<evidence type="ECO:0000256" key="7">
    <source>
        <dbReference type="ARBA" id="ARBA00023065"/>
    </source>
</evidence>
<proteinExistence type="predicted"/>
<keyword evidence="7" id="KW-0406">Ion transport</keyword>
<gene>
    <name evidence="11" type="ORF">GCM10022271_15380</name>
</gene>
<keyword evidence="8 10" id="KW-0472">Membrane</keyword>
<keyword evidence="5 10" id="KW-0812">Transmembrane</keyword>
<sequence length="461" mass="50992">MVLSDYTKEFKYNWKLAAPVMLGMLGHTFVAFIDNVMVGQLGTAELAAVSLGNSFMFIAMSLGIGFSTAITPLIAEADAAHDFKGGKSAFKHGLFLCMVLGISLFLLVFFAKPLMYLMKQPVEVVELAIPYLDLVAFSLIPLIIFQALKQFSDGLSMTRYPMYATIIANVVNVAFNYVLIFGKLGFPEMGIVGAAYGTLFSRIIMVLFIWWILKRNSKSKDYVTDVKIFVLDKSMLKKLINLGMPSAMQMFFEVAIFTAAIWLSGLLGKNPQAANQIALNLSSMTFMVATGLSVAAMIRVGNQKGLKNYLELRRIAFSIFLLGTILAVIFGLFFFLFHEQLPKLYVDYNDLKNLADNTQVVGIASTLLIAAAFFQISDSIQVVMLGALRGLQDVKIPTLITFISYWVIGFPISFYLGKEDVYGSFGIWLGLLAGLTTAAILLYIRFNFLTNKLIKTKHGVS</sequence>
<feature type="transmembrane region" description="Helical" evidence="10">
    <location>
        <begin position="94"/>
        <end position="116"/>
    </location>
</feature>
<evidence type="ECO:0000313" key="11">
    <source>
        <dbReference type="EMBL" id="GAA3783978.1"/>
    </source>
</evidence>
<feature type="transmembrane region" description="Helical" evidence="10">
    <location>
        <begin position="160"/>
        <end position="179"/>
    </location>
</feature>
<feature type="transmembrane region" description="Helical" evidence="10">
    <location>
        <begin position="242"/>
        <end position="265"/>
    </location>
</feature>
<evidence type="ECO:0000256" key="9">
    <source>
        <dbReference type="ARBA" id="ARBA00031636"/>
    </source>
</evidence>
<name>A0ABP7H7P1_9FLAO</name>
<feature type="transmembrane region" description="Helical" evidence="10">
    <location>
        <begin position="12"/>
        <end position="33"/>
    </location>
</feature>
<feature type="transmembrane region" description="Helical" evidence="10">
    <location>
        <begin position="128"/>
        <end position="148"/>
    </location>
</feature>
<keyword evidence="4" id="KW-1003">Cell membrane</keyword>
<dbReference type="EMBL" id="BAABBI010000001">
    <property type="protein sequence ID" value="GAA3783978.1"/>
    <property type="molecule type" value="Genomic_DNA"/>
</dbReference>
<evidence type="ECO:0000256" key="10">
    <source>
        <dbReference type="SAM" id="Phobius"/>
    </source>
</evidence>
<dbReference type="RefSeq" id="WP_344729006.1">
    <property type="nucleotide sequence ID" value="NZ_BAABBI010000001.1"/>
</dbReference>